<evidence type="ECO:0000256" key="3">
    <source>
        <dbReference type="ARBA" id="ARBA00022692"/>
    </source>
</evidence>
<evidence type="ECO:0000256" key="5">
    <source>
        <dbReference type="ARBA" id="ARBA00023136"/>
    </source>
</evidence>
<dbReference type="InterPro" id="IPR022791">
    <property type="entry name" value="L-PG_synthase/AglD"/>
</dbReference>
<evidence type="ECO:0000256" key="1">
    <source>
        <dbReference type="ARBA" id="ARBA00004651"/>
    </source>
</evidence>
<protein>
    <submittedName>
        <fullName evidence="6">Flippase-like domain-containing protein</fullName>
    </submittedName>
</protein>
<name>A0A857KHL8_9ACTN</name>
<gene>
    <name evidence="6" type="ORF">GII30_01890</name>
</gene>
<dbReference type="PANTHER" id="PTHR39087">
    <property type="entry name" value="UPF0104 MEMBRANE PROTEIN MJ1595"/>
    <property type="match status" value="1"/>
</dbReference>
<evidence type="ECO:0000256" key="4">
    <source>
        <dbReference type="ARBA" id="ARBA00022989"/>
    </source>
</evidence>
<reference evidence="6" key="1">
    <citation type="journal article" date="2021" name="Nat. Microbiol.">
        <title>Cocultivation of an ultrasmall environmental parasitic bacterium with lytic ability against bacteria associated with wastewater foams.</title>
        <authorList>
            <person name="Batinovic S."/>
            <person name="Rose J.J.A."/>
            <person name="Ratcliffe J."/>
            <person name="Seviour R.J."/>
            <person name="Petrovski S."/>
        </authorList>
    </citation>
    <scope>NUCLEOTIDE SEQUENCE</scope>
    <source>
        <strain evidence="6">CON44</strain>
    </source>
</reference>
<keyword evidence="2" id="KW-1003">Cell membrane</keyword>
<dbReference type="NCBIfam" id="TIGR00374">
    <property type="entry name" value="flippase-like domain"/>
    <property type="match status" value="1"/>
</dbReference>
<dbReference type="RefSeq" id="WP_005192120.1">
    <property type="nucleotide sequence ID" value="NZ_CP045804.1"/>
</dbReference>
<keyword evidence="4" id="KW-1133">Transmembrane helix</keyword>
<comment type="subcellular location">
    <subcellularLocation>
        <location evidence="1">Cell membrane</location>
        <topology evidence="1">Multi-pass membrane protein</topology>
    </subcellularLocation>
</comment>
<dbReference type="GO" id="GO:0005886">
    <property type="term" value="C:plasma membrane"/>
    <property type="evidence" value="ECO:0007669"/>
    <property type="project" value="UniProtKB-SubCell"/>
</dbReference>
<evidence type="ECO:0000256" key="2">
    <source>
        <dbReference type="ARBA" id="ARBA00022475"/>
    </source>
</evidence>
<accession>A0A857KHL8</accession>
<evidence type="ECO:0000313" key="6">
    <source>
        <dbReference type="EMBL" id="QHN38099.1"/>
    </source>
</evidence>
<sequence>MSSDGTTPINPSPQHRWRWVKRVLLVLIAVTLIVEAVLIWPKLKDAWASIGQLNWAWVLACIVAAMLSMDSFAQVQRTLFRSAGVKVSQFKSLSVVLAANSVSQTMPGGQVLAPAFTYRQTRKWGATPVVASWQVVMSGLLAGVGLAVLGFGGAMIAGAKTSPFSVLFSVLGFIAVATLLQYFATHPEYLQSTGIKVLEWINQFRNKPLDHGVEKLLETLEQLRAVQLNRRDTTVAFGWSFFNWVTDVACLMFACWAVDSYPSYSGLMVAYAASKAVGTAIPLLPGGIGVVDAMLVPALTSAGMPVEKAITAVLVYRLISYVFVAVVGWVIIYFMFRSAIRSEGDIGDELEADEPAQPPPDTPAPDTTAPDTTRGDDPKPGSAPPHDASADRPTGPTAGEETTRDDDRR</sequence>
<keyword evidence="5" id="KW-0472">Membrane</keyword>
<dbReference type="Pfam" id="PF03706">
    <property type="entry name" value="LPG_synthase_TM"/>
    <property type="match status" value="1"/>
</dbReference>
<organism evidence="6">
    <name type="scientific">Gordonia amarae</name>
    <dbReference type="NCBI Taxonomy" id="36821"/>
    <lineage>
        <taxon>Bacteria</taxon>
        <taxon>Bacillati</taxon>
        <taxon>Actinomycetota</taxon>
        <taxon>Actinomycetes</taxon>
        <taxon>Mycobacteriales</taxon>
        <taxon>Gordoniaceae</taxon>
        <taxon>Gordonia</taxon>
    </lineage>
</organism>
<dbReference type="EMBL" id="CP045810">
    <property type="protein sequence ID" value="QHN38099.1"/>
    <property type="molecule type" value="Genomic_DNA"/>
</dbReference>
<dbReference type="AlphaFoldDB" id="A0A857KHL8"/>
<proteinExistence type="predicted"/>
<keyword evidence="3" id="KW-0812">Transmembrane</keyword>
<dbReference type="PANTHER" id="PTHR39087:SF2">
    <property type="entry name" value="UPF0104 MEMBRANE PROTEIN MJ1595"/>
    <property type="match status" value="1"/>
</dbReference>